<gene>
    <name evidence="7" type="ORF">A2160_06425</name>
</gene>
<evidence type="ECO:0000256" key="4">
    <source>
        <dbReference type="ARBA" id="ARBA00035259"/>
    </source>
</evidence>
<dbReference type="EMBL" id="MEZK01000004">
    <property type="protein sequence ID" value="OGD63848.1"/>
    <property type="molecule type" value="Genomic_DNA"/>
</dbReference>
<dbReference type="GO" id="GO:0015935">
    <property type="term" value="C:small ribosomal subunit"/>
    <property type="evidence" value="ECO:0007669"/>
    <property type="project" value="TreeGrafter"/>
</dbReference>
<dbReference type="Pfam" id="PF00380">
    <property type="entry name" value="Ribosomal_S9"/>
    <property type="match status" value="1"/>
</dbReference>
<dbReference type="Proteomes" id="UP000177006">
    <property type="component" value="Unassembled WGS sequence"/>
</dbReference>
<dbReference type="STRING" id="1797457.A2160_06425"/>
<dbReference type="GO" id="GO:0003723">
    <property type="term" value="F:RNA binding"/>
    <property type="evidence" value="ECO:0007669"/>
    <property type="project" value="TreeGrafter"/>
</dbReference>
<accession>A0A1F5E8Y9</accession>
<evidence type="ECO:0000256" key="5">
    <source>
        <dbReference type="ARBA" id="ARBA00035523"/>
    </source>
</evidence>
<dbReference type="GO" id="GO:0006412">
    <property type="term" value="P:translation"/>
    <property type="evidence" value="ECO:0007669"/>
    <property type="project" value="InterPro"/>
</dbReference>
<dbReference type="PANTHER" id="PTHR21569">
    <property type="entry name" value="RIBOSOMAL PROTEIN S9"/>
    <property type="match status" value="1"/>
</dbReference>
<dbReference type="InterPro" id="IPR014721">
    <property type="entry name" value="Ribsml_uS5_D2-typ_fold_subgr"/>
</dbReference>
<organism evidence="7 8">
    <name type="scientific">Candidatus Beckwithbacteria bacterium RBG_13_42_9</name>
    <dbReference type="NCBI Taxonomy" id="1797457"/>
    <lineage>
        <taxon>Bacteria</taxon>
        <taxon>Candidatus Beckwithiibacteriota</taxon>
    </lineage>
</organism>
<keyword evidence="2 7" id="KW-0689">Ribosomal protein</keyword>
<keyword evidence="3" id="KW-0687">Ribonucleoprotein</keyword>
<feature type="region of interest" description="Disordered" evidence="6">
    <location>
        <begin position="122"/>
        <end position="151"/>
    </location>
</feature>
<dbReference type="GO" id="GO:0003735">
    <property type="term" value="F:structural constituent of ribosome"/>
    <property type="evidence" value="ECO:0007669"/>
    <property type="project" value="InterPro"/>
</dbReference>
<sequence>MAETKKKIVNKKVTSKKQAKRDYLFAVGRRKTAIARVRLYPNQRGEIEVNGFPIESYFPGETMKALYLLALRTCNVIGKYLITIKAEGSGKNSQLGAVSLGISRVLVKLNEEKFKPILKKRGLLTRDPRAKERRKAGTGGKARRQKQSPRR</sequence>
<name>A0A1F5E8Y9_9BACT</name>
<evidence type="ECO:0000256" key="2">
    <source>
        <dbReference type="ARBA" id="ARBA00022980"/>
    </source>
</evidence>
<protein>
    <recommendedName>
        <fullName evidence="4">Small ribosomal subunit protein uS9</fullName>
    </recommendedName>
    <alternativeName>
        <fullName evidence="5">30S ribosomal protein S9</fullName>
    </alternativeName>
</protein>
<evidence type="ECO:0000256" key="1">
    <source>
        <dbReference type="ARBA" id="ARBA00005251"/>
    </source>
</evidence>
<comment type="similarity">
    <text evidence="1">Belongs to the universal ribosomal protein uS9 family.</text>
</comment>
<reference evidence="7 8" key="1">
    <citation type="journal article" date="2016" name="Nat. Commun.">
        <title>Thousands of microbial genomes shed light on interconnected biogeochemical processes in an aquifer system.</title>
        <authorList>
            <person name="Anantharaman K."/>
            <person name="Brown C.T."/>
            <person name="Hug L.A."/>
            <person name="Sharon I."/>
            <person name="Castelle C.J."/>
            <person name="Probst A.J."/>
            <person name="Thomas B.C."/>
            <person name="Singh A."/>
            <person name="Wilkins M.J."/>
            <person name="Karaoz U."/>
            <person name="Brodie E.L."/>
            <person name="Williams K.H."/>
            <person name="Hubbard S.S."/>
            <person name="Banfield J.F."/>
        </authorList>
    </citation>
    <scope>NUCLEOTIDE SEQUENCE [LARGE SCALE GENOMIC DNA]</scope>
</reference>
<proteinExistence type="inferred from homology"/>
<evidence type="ECO:0000256" key="3">
    <source>
        <dbReference type="ARBA" id="ARBA00023274"/>
    </source>
</evidence>
<evidence type="ECO:0000313" key="7">
    <source>
        <dbReference type="EMBL" id="OGD63848.1"/>
    </source>
</evidence>
<dbReference type="AlphaFoldDB" id="A0A1F5E8Y9"/>
<dbReference type="PANTHER" id="PTHR21569:SF1">
    <property type="entry name" value="SMALL RIBOSOMAL SUBUNIT PROTEIN US9M"/>
    <property type="match status" value="1"/>
</dbReference>
<dbReference type="InterPro" id="IPR020568">
    <property type="entry name" value="Ribosomal_Su5_D2-typ_SF"/>
</dbReference>
<dbReference type="Gene3D" id="3.30.230.10">
    <property type="match status" value="1"/>
</dbReference>
<dbReference type="SUPFAM" id="SSF54211">
    <property type="entry name" value="Ribosomal protein S5 domain 2-like"/>
    <property type="match status" value="1"/>
</dbReference>
<comment type="caution">
    <text evidence="7">The sequence shown here is derived from an EMBL/GenBank/DDBJ whole genome shotgun (WGS) entry which is preliminary data.</text>
</comment>
<feature type="compositionally biased region" description="Basic residues" evidence="6">
    <location>
        <begin position="131"/>
        <end position="151"/>
    </location>
</feature>
<evidence type="ECO:0000313" key="8">
    <source>
        <dbReference type="Proteomes" id="UP000177006"/>
    </source>
</evidence>
<dbReference type="InterPro" id="IPR000754">
    <property type="entry name" value="Ribosomal_uS9"/>
</dbReference>
<evidence type="ECO:0000256" key="6">
    <source>
        <dbReference type="SAM" id="MobiDB-lite"/>
    </source>
</evidence>